<accession>A0A6D2L488</accession>
<dbReference type="EMBL" id="CACVBM020001758">
    <property type="protein sequence ID" value="CAA7059171.1"/>
    <property type="molecule type" value="Genomic_DNA"/>
</dbReference>
<protein>
    <submittedName>
        <fullName evidence="1">Uncharacterized protein</fullName>
    </submittedName>
</protein>
<comment type="caution">
    <text evidence="1">The sequence shown here is derived from an EMBL/GenBank/DDBJ whole genome shotgun (WGS) entry which is preliminary data.</text>
</comment>
<gene>
    <name evidence="1" type="ORF">MERR_LOCUS46407</name>
</gene>
<evidence type="ECO:0000313" key="2">
    <source>
        <dbReference type="Proteomes" id="UP000467841"/>
    </source>
</evidence>
<evidence type="ECO:0000313" key="1">
    <source>
        <dbReference type="EMBL" id="CAA7059171.1"/>
    </source>
</evidence>
<sequence length="300" mass="32817">MLRMFGTGLKVSRSFYSSVSELTYPSEESLVKATCRDPPMIALLKAHLPTDPFPQHKRADLLLLVSSLNGLPSINGSVGSSSISSTMKSVGISTFPILKGSLFATDKGMRLTDDPRSQRLFLKDRGPNMQGKVKLPRIFLFVGDDLPLNDCTALTSQHYHPLCFPGSLLNSILQKFLISSIELWFVLLSLVSSARSSSGSGFCSSSIEFRVELSAYSTKSSPSSSSMSTAIWGGLPLLGNCRPLLSVTAWHTLVVKRMMHLKTQLFVDAESGFTKLLDLCKCTDRGSMGIEHKDWLLSTL</sequence>
<reference evidence="1" key="1">
    <citation type="submission" date="2020-01" db="EMBL/GenBank/DDBJ databases">
        <authorList>
            <person name="Mishra B."/>
        </authorList>
    </citation>
    <scope>NUCLEOTIDE SEQUENCE [LARGE SCALE GENOMIC DNA]</scope>
</reference>
<keyword evidence="2" id="KW-1185">Reference proteome</keyword>
<organism evidence="1 2">
    <name type="scientific">Microthlaspi erraticum</name>
    <dbReference type="NCBI Taxonomy" id="1685480"/>
    <lineage>
        <taxon>Eukaryota</taxon>
        <taxon>Viridiplantae</taxon>
        <taxon>Streptophyta</taxon>
        <taxon>Embryophyta</taxon>
        <taxon>Tracheophyta</taxon>
        <taxon>Spermatophyta</taxon>
        <taxon>Magnoliopsida</taxon>
        <taxon>eudicotyledons</taxon>
        <taxon>Gunneridae</taxon>
        <taxon>Pentapetalae</taxon>
        <taxon>rosids</taxon>
        <taxon>malvids</taxon>
        <taxon>Brassicales</taxon>
        <taxon>Brassicaceae</taxon>
        <taxon>Coluteocarpeae</taxon>
        <taxon>Microthlaspi</taxon>
    </lineage>
</organism>
<name>A0A6D2L488_9BRAS</name>
<dbReference type="Proteomes" id="UP000467841">
    <property type="component" value="Unassembled WGS sequence"/>
</dbReference>
<proteinExistence type="predicted"/>
<dbReference type="AlphaFoldDB" id="A0A6D2L488"/>